<organism evidence="1 2">
    <name type="scientific">Puniceibacterium antarcticum</name>
    <dbReference type="NCBI Taxonomy" id="1206336"/>
    <lineage>
        <taxon>Bacteria</taxon>
        <taxon>Pseudomonadati</taxon>
        <taxon>Pseudomonadota</taxon>
        <taxon>Alphaproteobacteria</taxon>
        <taxon>Rhodobacterales</taxon>
        <taxon>Paracoccaceae</taxon>
        <taxon>Puniceibacterium</taxon>
    </lineage>
</organism>
<sequence>MMFEHQGAGREVRALRQANELLRKASACFAPLSDGLTPALLKKRLSSTTRACLAQLETPCQQRLKKRSMQSVTSSICSQEMKPKVCDETGAIQVRHGECEIARMKI</sequence>
<evidence type="ECO:0000313" key="2">
    <source>
        <dbReference type="Proteomes" id="UP000231259"/>
    </source>
</evidence>
<name>A0A2G8RIE2_9RHOB</name>
<gene>
    <name evidence="1" type="ORF">P775_04895</name>
</gene>
<protein>
    <submittedName>
        <fullName evidence="1">Uncharacterized protein</fullName>
    </submittedName>
</protein>
<reference evidence="1 2" key="1">
    <citation type="submission" date="2013-09" db="EMBL/GenBank/DDBJ databases">
        <title>Genome sequencing of Phaeobacter antarcticus sp. nov. SM1211.</title>
        <authorList>
            <person name="Zhang X.-Y."/>
            <person name="Liu C."/>
            <person name="Chen X.-L."/>
            <person name="Xie B.-B."/>
            <person name="Qin Q.-L."/>
            <person name="Rong J.-C."/>
            <person name="Zhang Y.-Z."/>
        </authorList>
    </citation>
    <scope>NUCLEOTIDE SEQUENCE [LARGE SCALE GENOMIC DNA]</scope>
    <source>
        <strain evidence="1 2">SM1211</strain>
    </source>
</reference>
<accession>A0A2G8RIE2</accession>
<dbReference type="Proteomes" id="UP000231259">
    <property type="component" value="Unassembled WGS sequence"/>
</dbReference>
<dbReference type="AlphaFoldDB" id="A0A2G8RIE2"/>
<proteinExistence type="predicted"/>
<comment type="caution">
    <text evidence="1">The sequence shown here is derived from an EMBL/GenBank/DDBJ whole genome shotgun (WGS) entry which is preliminary data.</text>
</comment>
<keyword evidence="2" id="KW-1185">Reference proteome</keyword>
<dbReference type="EMBL" id="AWWI01000042">
    <property type="protein sequence ID" value="PIL21329.1"/>
    <property type="molecule type" value="Genomic_DNA"/>
</dbReference>
<evidence type="ECO:0000313" key="1">
    <source>
        <dbReference type="EMBL" id="PIL21329.1"/>
    </source>
</evidence>